<dbReference type="AlphaFoldDB" id="A0A372MJ76"/>
<dbReference type="GO" id="GO:0046872">
    <property type="term" value="F:metal ion binding"/>
    <property type="evidence" value="ECO:0007669"/>
    <property type="project" value="UniProtKB-KW"/>
</dbReference>
<evidence type="ECO:0000256" key="2">
    <source>
        <dbReference type="ARBA" id="ARBA00023004"/>
    </source>
</evidence>
<feature type="domain" description="4Fe-4S ferredoxin-type" evidence="4">
    <location>
        <begin position="215"/>
        <end position="242"/>
    </location>
</feature>
<feature type="domain" description="4Fe-4S ferredoxin-type" evidence="4">
    <location>
        <begin position="184"/>
        <end position="214"/>
    </location>
</feature>
<dbReference type="InterPro" id="IPR017896">
    <property type="entry name" value="4Fe4S_Fe-S-bd"/>
</dbReference>
<dbReference type="GO" id="GO:0051536">
    <property type="term" value="F:iron-sulfur cluster binding"/>
    <property type="evidence" value="ECO:0007669"/>
    <property type="project" value="UniProtKB-KW"/>
</dbReference>
<dbReference type="SUPFAM" id="SSF52218">
    <property type="entry name" value="Flavoproteins"/>
    <property type="match status" value="1"/>
</dbReference>
<evidence type="ECO:0000313" key="5">
    <source>
        <dbReference type="EMBL" id="RFU95842.1"/>
    </source>
</evidence>
<dbReference type="PROSITE" id="PS00198">
    <property type="entry name" value="4FE4S_FER_1"/>
    <property type="match status" value="2"/>
</dbReference>
<dbReference type="InterPro" id="IPR047964">
    <property type="entry name" value="EFR1-like"/>
</dbReference>
<proteinExistence type="predicted"/>
<evidence type="ECO:0000256" key="1">
    <source>
        <dbReference type="ARBA" id="ARBA00022723"/>
    </source>
</evidence>
<gene>
    <name evidence="5" type="ORF">DYP60_02220</name>
</gene>
<keyword evidence="6" id="KW-1185">Reference proteome</keyword>
<dbReference type="Gene3D" id="3.40.50.360">
    <property type="match status" value="1"/>
</dbReference>
<keyword evidence="3" id="KW-0411">Iron-sulfur</keyword>
<keyword evidence="2" id="KW-0408">Iron</keyword>
<evidence type="ECO:0000259" key="4">
    <source>
        <dbReference type="PROSITE" id="PS51379"/>
    </source>
</evidence>
<evidence type="ECO:0000313" key="6">
    <source>
        <dbReference type="Proteomes" id="UP000264002"/>
    </source>
</evidence>
<dbReference type="EMBL" id="QUWK01000002">
    <property type="protein sequence ID" value="RFU95842.1"/>
    <property type="molecule type" value="Genomic_DNA"/>
</dbReference>
<dbReference type="Gene3D" id="3.30.70.20">
    <property type="match status" value="1"/>
</dbReference>
<dbReference type="Pfam" id="PF13187">
    <property type="entry name" value="Fer4_9"/>
    <property type="match status" value="1"/>
</dbReference>
<name>A0A372MJ76_9SPIR</name>
<evidence type="ECO:0000256" key="3">
    <source>
        <dbReference type="ARBA" id="ARBA00023014"/>
    </source>
</evidence>
<dbReference type="Proteomes" id="UP000264002">
    <property type="component" value="Unassembled WGS sequence"/>
</dbReference>
<sequence>MKTTLLCFSGTGNSYYIAQKLCSELGDCQVLMIPSLMETPTFTITEQVGFVFPVYKGFPPNLVPHFIEEVFQKQDLSPLKYLFLVTTRYLFQAYTFQTMEVLLKEAGAVVSYANHVVMPDGYIPLLNAPSEEKIEDLYTKADRKVAEIAQDITTEVIRLPHRPPLSRFAINHVMLPIHRSFMDTALDFAVTDACTSCGICYRMCPSANIEMKDGKPVFDRACTGCLGCYHRCPEHAIVFKTRKVREGYYPNPRSGYQVEYRS</sequence>
<dbReference type="SUPFAM" id="SSF54862">
    <property type="entry name" value="4Fe-4S ferredoxins"/>
    <property type="match status" value="1"/>
</dbReference>
<protein>
    <submittedName>
        <fullName evidence="5">4Fe-4S ferredoxin</fullName>
    </submittedName>
</protein>
<dbReference type="RefSeq" id="WP_117329241.1">
    <property type="nucleotide sequence ID" value="NZ_QUWK01000002.1"/>
</dbReference>
<dbReference type="InterPro" id="IPR017900">
    <property type="entry name" value="4Fe4S_Fe_S_CS"/>
</dbReference>
<dbReference type="NCBIfam" id="NF038196">
    <property type="entry name" value="ferrodoxin_EFR1"/>
    <property type="match status" value="1"/>
</dbReference>
<dbReference type="PROSITE" id="PS51379">
    <property type="entry name" value="4FE4S_FER_2"/>
    <property type="match status" value="2"/>
</dbReference>
<reference evidence="5 6" key="2">
    <citation type="submission" date="2018-09" db="EMBL/GenBank/DDBJ databases">
        <title>Genome of Sphaerochaeta halotolerans strain 4-11.</title>
        <authorList>
            <person name="Nazina T.N."/>
            <person name="Sokolova D.S."/>
        </authorList>
    </citation>
    <scope>NUCLEOTIDE SEQUENCE [LARGE SCALE GENOMIC DNA]</scope>
    <source>
        <strain evidence="5 6">4-11</strain>
    </source>
</reference>
<keyword evidence="1" id="KW-0479">Metal-binding</keyword>
<comment type="caution">
    <text evidence="5">The sequence shown here is derived from an EMBL/GenBank/DDBJ whole genome shotgun (WGS) entry which is preliminary data.</text>
</comment>
<accession>A0A372MJ76</accession>
<organism evidence="5 6">
    <name type="scientific">Sphaerochaeta halotolerans</name>
    <dbReference type="NCBI Taxonomy" id="2293840"/>
    <lineage>
        <taxon>Bacteria</taxon>
        <taxon>Pseudomonadati</taxon>
        <taxon>Spirochaetota</taxon>
        <taxon>Spirochaetia</taxon>
        <taxon>Spirochaetales</taxon>
        <taxon>Sphaerochaetaceae</taxon>
        <taxon>Sphaerochaeta</taxon>
    </lineage>
</organism>
<dbReference type="InterPro" id="IPR029039">
    <property type="entry name" value="Flavoprotein-like_sf"/>
</dbReference>
<reference evidence="6" key="1">
    <citation type="submission" date="2018-08" db="EMBL/GenBank/DDBJ databases">
        <authorList>
            <person name="Grouzdev D.S."/>
            <person name="Krutkina M.S."/>
        </authorList>
    </citation>
    <scope>NUCLEOTIDE SEQUENCE [LARGE SCALE GENOMIC DNA]</scope>
    <source>
        <strain evidence="6">4-11</strain>
    </source>
</reference>